<keyword evidence="7" id="KW-1185">Reference proteome</keyword>
<proteinExistence type="predicted"/>
<keyword evidence="3" id="KW-0902">Two-component regulatory system</keyword>
<evidence type="ECO:0000259" key="5">
    <source>
        <dbReference type="Pfam" id="PF02518"/>
    </source>
</evidence>
<accession>A0ABV8QK58</accession>
<dbReference type="InterPro" id="IPR003594">
    <property type="entry name" value="HATPase_dom"/>
</dbReference>
<name>A0ABV8QK58_9GAMM</name>
<dbReference type="CDD" id="cd16917">
    <property type="entry name" value="HATPase_UhpB-NarQ-NarX-like"/>
    <property type="match status" value="1"/>
</dbReference>
<keyword evidence="4" id="KW-1133">Transmembrane helix</keyword>
<sequence>MPRQWPPASLLSAGLTIGVLLALTAVYLATHLPRVGIHTEPGTHGVRVMSVADDSGVQGRIRPGQEIIALRNGDEVFRLEPGDAIAEPDDAPVYKIYNRFFERQAIIWELLRAPDTELAVINPYHPPQLLANSVITPVYLPVSASHASSLSGLPASFWIQLICGLSIFWMGVGAWAFVQNEPGPRFYALAGLALALAIIASAIYTTRELAMEPGLFLTLSRINQFGAMLFAGAGTALLWYYPTRLGRWRFERFMVPAVALILAANWGQWSNSLDLTARVSLMGWAALDVILAFAQWHRTRTEPVARARLKWFVFSWFGGVLGYLGLVVAPQLLGQPSLIHQQWAWILFVLSYLGIAMGIVRFRLFDLDRWILMAWFWFICGVMVIALDAILIVFLDMSTSLSLLVTLALAGWLYFPLRQLFLRRLMPRTRRDDFSHRLPELTADAFDTQNDIDQEWRTIIQRSLQPLHMEQAVGSQSVCTIDDNGLRLRVPTPSGSSNLVLGYAEGGQRLFDRNDLAFVDQTLMLFRYAANYRDRFRQGVMEERKRVARDLHDDVGARLLSVIYRAGETETGKLARECLVELRDVIQGLQKQHTALEQSFNRWYSEACSRCQLFGVTLDMTLDTDAGALTLSPRSERNLMRILREFITNTLKHAEARYIRVSIHDSGTEGLIMDCYDDGCGIGEPEASGVGIYSMEERALEIGGTAHWYCPLSGGTGLRCQIPVDPVAKTTKGANP</sequence>
<dbReference type="SUPFAM" id="SSF55874">
    <property type="entry name" value="ATPase domain of HSP90 chaperone/DNA topoisomerase II/histidine kinase"/>
    <property type="match status" value="1"/>
</dbReference>
<evidence type="ECO:0000256" key="4">
    <source>
        <dbReference type="SAM" id="Phobius"/>
    </source>
</evidence>
<feature type="transmembrane region" description="Helical" evidence="4">
    <location>
        <begin position="275"/>
        <end position="297"/>
    </location>
</feature>
<dbReference type="GO" id="GO:0005524">
    <property type="term" value="F:ATP binding"/>
    <property type="evidence" value="ECO:0007669"/>
    <property type="project" value="UniProtKB-KW"/>
</dbReference>
<dbReference type="Gene3D" id="3.30.565.10">
    <property type="entry name" value="Histidine kinase-like ATPase, C-terminal domain"/>
    <property type="match status" value="1"/>
</dbReference>
<feature type="transmembrane region" description="Helical" evidence="4">
    <location>
        <begin position="157"/>
        <end position="178"/>
    </location>
</feature>
<evidence type="ECO:0000256" key="1">
    <source>
        <dbReference type="ARBA" id="ARBA00022679"/>
    </source>
</evidence>
<dbReference type="Gene3D" id="1.20.5.1930">
    <property type="match status" value="1"/>
</dbReference>
<feature type="transmembrane region" description="Helical" evidence="4">
    <location>
        <begin position="253"/>
        <end position="269"/>
    </location>
</feature>
<keyword evidence="6" id="KW-0067">ATP-binding</keyword>
<dbReference type="Pfam" id="PF02518">
    <property type="entry name" value="HATPase_c"/>
    <property type="match status" value="1"/>
</dbReference>
<keyword evidence="4" id="KW-0812">Transmembrane</keyword>
<keyword evidence="4" id="KW-0472">Membrane</keyword>
<feature type="transmembrane region" description="Helical" evidence="4">
    <location>
        <begin position="374"/>
        <end position="395"/>
    </location>
</feature>
<dbReference type="InterPro" id="IPR050482">
    <property type="entry name" value="Sensor_HK_TwoCompSys"/>
</dbReference>
<dbReference type="RefSeq" id="WP_379889474.1">
    <property type="nucleotide sequence ID" value="NZ_JBHSDI010000060.1"/>
</dbReference>
<feature type="transmembrane region" description="Helical" evidence="4">
    <location>
        <begin position="342"/>
        <end position="362"/>
    </location>
</feature>
<dbReference type="PANTHER" id="PTHR24421">
    <property type="entry name" value="NITRATE/NITRITE SENSOR PROTEIN NARX-RELATED"/>
    <property type="match status" value="1"/>
</dbReference>
<evidence type="ECO:0000313" key="7">
    <source>
        <dbReference type="Proteomes" id="UP001595798"/>
    </source>
</evidence>
<feature type="transmembrane region" description="Helical" evidence="4">
    <location>
        <begin position="401"/>
        <end position="421"/>
    </location>
</feature>
<feature type="transmembrane region" description="Helical" evidence="4">
    <location>
        <begin position="185"/>
        <end position="204"/>
    </location>
</feature>
<feature type="transmembrane region" description="Helical" evidence="4">
    <location>
        <begin position="224"/>
        <end position="241"/>
    </location>
</feature>
<keyword evidence="2" id="KW-0418">Kinase</keyword>
<gene>
    <name evidence="6" type="ORF">ACFOZ5_16920</name>
</gene>
<protein>
    <submittedName>
        <fullName evidence="6">ATP-binding protein</fullName>
    </submittedName>
</protein>
<dbReference type="EMBL" id="JBHSDI010000060">
    <property type="protein sequence ID" value="MFC4260700.1"/>
    <property type="molecule type" value="Genomic_DNA"/>
</dbReference>
<comment type="caution">
    <text evidence="6">The sequence shown here is derived from an EMBL/GenBank/DDBJ whole genome shotgun (WGS) entry which is preliminary data.</text>
</comment>
<evidence type="ECO:0000256" key="3">
    <source>
        <dbReference type="ARBA" id="ARBA00023012"/>
    </source>
</evidence>
<feature type="domain" description="Histidine kinase/HSP90-like ATPase" evidence="5">
    <location>
        <begin position="636"/>
        <end position="725"/>
    </location>
</feature>
<evidence type="ECO:0000313" key="6">
    <source>
        <dbReference type="EMBL" id="MFC4260700.1"/>
    </source>
</evidence>
<organism evidence="6 7">
    <name type="scientific">Marinobacter lacisalsi</name>
    <dbReference type="NCBI Taxonomy" id="475979"/>
    <lineage>
        <taxon>Bacteria</taxon>
        <taxon>Pseudomonadati</taxon>
        <taxon>Pseudomonadota</taxon>
        <taxon>Gammaproteobacteria</taxon>
        <taxon>Pseudomonadales</taxon>
        <taxon>Marinobacteraceae</taxon>
        <taxon>Marinobacter</taxon>
    </lineage>
</organism>
<feature type="transmembrane region" description="Helical" evidence="4">
    <location>
        <begin position="309"/>
        <end position="330"/>
    </location>
</feature>
<reference evidence="7" key="1">
    <citation type="journal article" date="2019" name="Int. J. Syst. Evol. Microbiol.">
        <title>The Global Catalogue of Microorganisms (GCM) 10K type strain sequencing project: providing services to taxonomists for standard genome sequencing and annotation.</title>
        <authorList>
            <consortium name="The Broad Institute Genomics Platform"/>
            <consortium name="The Broad Institute Genome Sequencing Center for Infectious Disease"/>
            <person name="Wu L."/>
            <person name="Ma J."/>
        </authorList>
    </citation>
    <scope>NUCLEOTIDE SEQUENCE [LARGE SCALE GENOMIC DNA]</scope>
    <source>
        <strain evidence="7">CECT 7297</strain>
    </source>
</reference>
<keyword evidence="1" id="KW-0808">Transferase</keyword>
<keyword evidence="6" id="KW-0547">Nucleotide-binding</keyword>
<dbReference type="Proteomes" id="UP001595798">
    <property type="component" value="Unassembled WGS sequence"/>
</dbReference>
<dbReference type="InterPro" id="IPR036890">
    <property type="entry name" value="HATPase_C_sf"/>
</dbReference>
<evidence type="ECO:0000256" key="2">
    <source>
        <dbReference type="ARBA" id="ARBA00022777"/>
    </source>
</evidence>